<dbReference type="AlphaFoldDB" id="A0A552AXC8"/>
<dbReference type="EMBL" id="SFBR01000019">
    <property type="protein sequence ID" value="TRT90095.1"/>
    <property type="molecule type" value="Genomic_DNA"/>
</dbReference>
<reference evidence="2 3" key="1">
    <citation type="submission" date="2019-01" db="EMBL/GenBank/DDBJ databases">
        <title>Coherence of Microcystis species and biogeography revealed through population genomics.</title>
        <authorList>
            <person name="Perez-Carrascal O.M."/>
            <person name="Terrat Y."/>
            <person name="Giani A."/>
            <person name="Fortin N."/>
            <person name="Tromas N."/>
            <person name="Shapiro B.J."/>
        </authorList>
    </citation>
    <scope>NUCLEOTIDE SEQUENCE [LARGE SCALE GENOMIC DNA]</scope>
    <source>
        <strain evidence="2">Ma_OC_H_19870700_S124</strain>
    </source>
</reference>
<name>A0A552AXC8_MICAE</name>
<gene>
    <name evidence="2" type="ORF">EWV63_02050</name>
</gene>
<feature type="region of interest" description="Disordered" evidence="1">
    <location>
        <begin position="56"/>
        <end position="75"/>
    </location>
</feature>
<accession>A0A552AXC8</accession>
<feature type="compositionally biased region" description="Pro residues" evidence="1">
    <location>
        <begin position="59"/>
        <end position="69"/>
    </location>
</feature>
<dbReference type="Proteomes" id="UP000316280">
    <property type="component" value="Unassembled WGS sequence"/>
</dbReference>
<sequence length="145" mass="16543">MSDIKPIPNEFVTVKGPYGVINHGDGYAIVIVQTGECIARNISSFLDCVKTIDHLLGTMPPPPPPPPPPNDDKELDRVLQDYKPDIQRLIRKYAPETRRVKKNSNFLGYTWYKCYDDSGKVLGRVRGSDDDRYWQYGGLDSQKHY</sequence>
<evidence type="ECO:0000313" key="3">
    <source>
        <dbReference type="Proteomes" id="UP000316280"/>
    </source>
</evidence>
<proteinExistence type="predicted"/>
<evidence type="ECO:0000256" key="1">
    <source>
        <dbReference type="SAM" id="MobiDB-lite"/>
    </source>
</evidence>
<protein>
    <submittedName>
        <fullName evidence="2">Uncharacterized protein</fullName>
    </submittedName>
</protein>
<evidence type="ECO:0000313" key="2">
    <source>
        <dbReference type="EMBL" id="TRT90095.1"/>
    </source>
</evidence>
<organism evidence="2 3">
    <name type="scientific">Microcystis aeruginosa Ma_OC_H_19870700_S124</name>
    <dbReference type="NCBI Taxonomy" id="2486262"/>
    <lineage>
        <taxon>Bacteria</taxon>
        <taxon>Bacillati</taxon>
        <taxon>Cyanobacteriota</taxon>
        <taxon>Cyanophyceae</taxon>
        <taxon>Oscillatoriophycideae</taxon>
        <taxon>Chroococcales</taxon>
        <taxon>Microcystaceae</taxon>
        <taxon>Microcystis</taxon>
    </lineage>
</organism>
<comment type="caution">
    <text evidence="2">The sequence shown here is derived from an EMBL/GenBank/DDBJ whole genome shotgun (WGS) entry which is preliminary data.</text>
</comment>